<reference evidence="11" key="1">
    <citation type="submission" date="2018-12" db="EMBL/GenBank/DDBJ databases">
        <title>The complete genome of Metarhizium rileyi, a key fungal pathogen of Lepidoptera.</title>
        <authorList>
            <person name="Binneck E."/>
            <person name="Lastra C.C.L."/>
            <person name="Sosa-Gomez D.R."/>
        </authorList>
    </citation>
    <scope>NUCLEOTIDE SEQUENCE [LARGE SCALE GENOMIC DNA]</scope>
    <source>
        <strain evidence="11">Cep018-CH2</strain>
    </source>
</reference>
<feature type="compositionally biased region" description="Polar residues" evidence="7">
    <location>
        <begin position="1074"/>
        <end position="1085"/>
    </location>
</feature>
<accession>A0A5C6GEC4</accession>
<dbReference type="SUPFAM" id="SSF82199">
    <property type="entry name" value="SET domain"/>
    <property type="match status" value="1"/>
</dbReference>
<feature type="domain" description="SET" evidence="8">
    <location>
        <begin position="712"/>
        <end position="841"/>
    </location>
</feature>
<dbReference type="InterPro" id="IPR040595">
    <property type="entry name" value="EZH2_N"/>
</dbReference>
<evidence type="ECO:0000259" key="8">
    <source>
        <dbReference type="PROSITE" id="PS50280"/>
    </source>
</evidence>
<dbReference type="SMART" id="SM00317">
    <property type="entry name" value="SET"/>
    <property type="match status" value="1"/>
</dbReference>
<sequence>MHIHHDINGQLPCESEPLQSMETATLSSRLEAFGNRKPSEHSTFGRVLTSLPPLRRQPDPAHSYLHRIQSISTSSSGGEATPFPFDGVYDTTMRDDSMETGLSMTRHTTPPPVPSHRGSEAPAINGTTPNAQRDPTFEWTTPGIINWLNTCRRDVKEGHARLTGYILESTKVADRRIHHGKDLFANVRASVYPEKKSTTMRIKFKQHLKGKREQRESHYAPICTKTNKERVPPYRFHHVEIRKNVLTPNTMLTFVPHLRDLESSEETKYNLWLKELEDIDLKSGFKPMNREDKQQLTVQSERAATISLYLDTWLEDMAIPGCDKSALISYMAAREPDYAITPQQKSGILNSHRKIENATPGTNKAAQMFTDAFQQVFKTSQPAPKQIELRRVLMMDEAVDNIMDSKPIAKDATSPQFNDEDEDELAESNLATYCILGCLICFSHSCDHGEYDNKNMKRTFSISSCSHLSDALKQRRNRTEHKSKPPTKPCRRQCHRRTADHVRIHLHPRPWLEDERIVLRSIFTTASHSTYQGDPICLAAEFLNRHCDEVYAEFQSMEISLPRPVPLEAPRIKNLSWYDRRRKALLGDWQDHTTSHAHQRRENLEPCSHDGPCVPGVCTCVDADVLCEKFCGCTAESCAYKFTGCGCHSQGKTCLDNKKDRLCICVQLNRECDPQLCGSCGALERADPLNADELELHATGCQNCDLQRGIGKSLLLGQSQLDGVGYGLFTAEDIAQDEFIIEYVGELITHDEGVRREARRGDVFDEESNVSYVFTLLENEGIWVDAAIYGNLSRYINHASEHDTCGCNITPRILYVNGEYRIKFTAMRDIKAGEELFFNYGENFPNLTKKLLDHKAAGKPGTKIKPAKSRRPEKAEAVARKATKVDDTKRRPGRPRVKRDLPPGFALEAVEMDLGPISRKRKRRLREDSDEEVYDATVSVKEVVNDEEDERKSEDPGSASRLRRRIRTSTETPTKPTEPPKKTRGKRGGARPGSGRPRKHPRPVPKPTGLSGSKIDEVTTATRAPDIGPEHKPGQAAAPAAAATSTRVAYTPEPKRITRSSEKMDMEIADSDDNTSNVGLRSSGTKAADVTVAREEEDDEDVVIRQRNDRASRNRRPPLKFRDDDIWN</sequence>
<dbReference type="Pfam" id="PF21509">
    <property type="entry name" value="Ezh2-like__CXC_fung"/>
    <property type="match status" value="1"/>
</dbReference>
<evidence type="ECO:0000259" key="9">
    <source>
        <dbReference type="PROSITE" id="PS51633"/>
    </source>
</evidence>
<protein>
    <recommendedName>
        <fullName evidence="12">SET domain protein</fullName>
    </recommendedName>
</protein>
<feature type="compositionally biased region" description="Basic and acidic residues" evidence="7">
    <location>
        <begin position="1102"/>
        <end position="1112"/>
    </location>
</feature>
<comment type="caution">
    <text evidence="10">The sequence shown here is derived from an EMBL/GenBank/DDBJ whole genome shotgun (WGS) entry which is preliminary data.</text>
</comment>
<proteinExistence type="predicted"/>
<keyword evidence="2" id="KW-0808">Transferase</keyword>
<comment type="catalytic activity">
    <reaction evidence="6">
        <text>L-lysyl(27)-[histone H3] + 3 S-adenosyl-L-methionine = N(6),N(6),N(6)-trimethyl-L-lysyl(27)-[histone H3] + 3 S-adenosyl-L-homocysteine + 3 H(+)</text>
        <dbReference type="Rhea" id="RHEA:60292"/>
        <dbReference type="Rhea" id="RHEA-COMP:15535"/>
        <dbReference type="Rhea" id="RHEA-COMP:15548"/>
        <dbReference type="ChEBI" id="CHEBI:15378"/>
        <dbReference type="ChEBI" id="CHEBI:29969"/>
        <dbReference type="ChEBI" id="CHEBI:57856"/>
        <dbReference type="ChEBI" id="CHEBI:59789"/>
        <dbReference type="ChEBI" id="CHEBI:61961"/>
        <dbReference type="EC" id="2.1.1.356"/>
    </reaction>
</comment>
<feature type="compositionally biased region" description="Basic and acidic residues" evidence="7">
    <location>
        <begin position="1053"/>
        <end position="1066"/>
    </location>
</feature>
<dbReference type="AlphaFoldDB" id="A0A5C6GEC4"/>
<name>A0A5C6GEC4_METRR</name>
<feature type="region of interest" description="Disordered" evidence="7">
    <location>
        <begin position="855"/>
        <end position="904"/>
    </location>
</feature>
<keyword evidence="5" id="KW-0804">Transcription</keyword>
<feature type="domain" description="CXC" evidence="9">
    <location>
        <begin position="580"/>
        <end position="697"/>
    </location>
</feature>
<dbReference type="InterPro" id="IPR046341">
    <property type="entry name" value="SET_dom_sf"/>
</dbReference>
<evidence type="ECO:0000256" key="2">
    <source>
        <dbReference type="ARBA" id="ARBA00022679"/>
    </source>
</evidence>
<evidence type="ECO:0000256" key="7">
    <source>
        <dbReference type="SAM" id="MobiDB-lite"/>
    </source>
</evidence>
<feature type="region of interest" description="Disordered" evidence="7">
    <location>
        <begin position="105"/>
        <end position="136"/>
    </location>
</feature>
<evidence type="ECO:0000313" key="11">
    <source>
        <dbReference type="Proteomes" id="UP000317257"/>
    </source>
</evidence>
<dbReference type="InterPro" id="IPR041355">
    <property type="entry name" value="Pre-SET_CXC"/>
</dbReference>
<dbReference type="Proteomes" id="UP000317257">
    <property type="component" value="Unassembled WGS sequence"/>
</dbReference>
<dbReference type="GO" id="GO:0005634">
    <property type="term" value="C:nucleus"/>
    <property type="evidence" value="ECO:0007669"/>
    <property type="project" value="TreeGrafter"/>
</dbReference>
<feature type="region of interest" description="Disordered" evidence="7">
    <location>
        <begin position="473"/>
        <end position="494"/>
    </location>
</feature>
<dbReference type="GO" id="GO:0140951">
    <property type="term" value="F:histone H3K27 trimethyltransferase activity"/>
    <property type="evidence" value="ECO:0007669"/>
    <property type="project" value="UniProtKB-EC"/>
</dbReference>
<feature type="compositionally biased region" description="Basic residues" evidence="7">
    <location>
        <begin position="474"/>
        <end position="494"/>
    </location>
</feature>
<dbReference type="Pfam" id="PF18601">
    <property type="entry name" value="EZH2_N"/>
    <property type="match status" value="1"/>
</dbReference>
<gene>
    <name evidence="10" type="ORF">ED733_006905</name>
</gene>
<dbReference type="InterPro" id="IPR026489">
    <property type="entry name" value="CXC_dom"/>
</dbReference>
<dbReference type="PANTHER" id="PTHR45747:SF4">
    <property type="entry name" value="HISTONE-LYSINE N-METHYLTRANSFERASE E(Z)"/>
    <property type="match status" value="1"/>
</dbReference>
<dbReference type="GO" id="GO:0032259">
    <property type="term" value="P:methylation"/>
    <property type="evidence" value="ECO:0007669"/>
    <property type="project" value="UniProtKB-KW"/>
</dbReference>
<evidence type="ECO:0008006" key="12">
    <source>
        <dbReference type="Google" id="ProtNLM"/>
    </source>
</evidence>
<feature type="region of interest" description="Disordered" evidence="7">
    <location>
        <begin position="921"/>
        <end position="1128"/>
    </location>
</feature>
<dbReference type="InterPro" id="IPR048360">
    <property type="entry name" value="Ezh2_CXC_fung"/>
</dbReference>
<dbReference type="GO" id="GO:0031507">
    <property type="term" value="P:heterochromatin formation"/>
    <property type="evidence" value="ECO:0007669"/>
    <property type="project" value="TreeGrafter"/>
</dbReference>
<dbReference type="InterPro" id="IPR001214">
    <property type="entry name" value="SET_dom"/>
</dbReference>
<dbReference type="Pfam" id="PF18264">
    <property type="entry name" value="preSET_CXC"/>
    <property type="match status" value="1"/>
</dbReference>
<dbReference type="PROSITE" id="PS50280">
    <property type="entry name" value="SET"/>
    <property type="match status" value="1"/>
</dbReference>
<evidence type="ECO:0000313" key="10">
    <source>
        <dbReference type="EMBL" id="TWU75337.1"/>
    </source>
</evidence>
<evidence type="ECO:0000256" key="1">
    <source>
        <dbReference type="ARBA" id="ARBA00022603"/>
    </source>
</evidence>
<feature type="compositionally biased region" description="Basic and acidic residues" evidence="7">
    <location>
        <begin position="870"/>
        <end position="890"/>
    </location>
</feature>
<dbReference type="InterPro" id="IPR045318">
    <property type="entry name" value="EZH1/2-like"/>
</dbReference>
<dbReference type="PANTHER" id="PTHR45747">
    <property type="entry name" value="HISTONE-LYSINE N-METHYLTRANSFERASE E(Z)"/>
    <property type="match status" value="1"/>
</dbReference>
<keyword evidence="3" id="KW-0949">S-adenosyl-L-methionine</keyword>
<evidence type="ECO:0000256" key="4">
    <source>
        <dbReference type="ARBA" id="ARBA00023015"/>
    </source>
</evidence>
<evidence type="ECO:0000256" key="6">
    <source>
        <dbReference type="ARBA" id="ARBA00048568"/>
    </source>
</evidence>
<dbReference type="Pfam" id="PF00856">
    <property type="entry name" value="SET"/>
    <property type="match status" value="1"/>
</dbReference>
<keyword evidence="4" id="KW-0805">Transcription regulation</keyword>
<dbReference type="GO" id="GO:0003682">
    <property type="term" value="F:chromatin binding"/>
    <property type="evidence" value="ECO:0007669"/>
    <property type="project" value="TreeGrafter"/>
</dbReference>
<dbReference type="EMBL" id="SBHS01000008">
    <property type="protein sequence ID" value="TWU75337.1"/>
    <property type="molecule type" value="Genomic_DNA"/>
</dbReference>
<dbReference type="InterPro" id="IPR040968">
    <property type="entry name" value="EZH2_MCSS_fung"/>
</dbReference>
<evidence type="ECO:0000256" key="5">
    <source>
        <dbReference type="ARBA" id="ARBA00023163"/>
    </source>
</evidence>
<organism evidence="10 11">
    <name type="scientific">Metarhizium rileyi (strain RCEF 4871)</name>
    <name type="common">Nomuraea rileyi</name>
    <dbReference type="NCBI Taxonomy" id="1649241"/>
    <lineage>
        <taxon>Eukaryota</taxon>
        <taxon>Fungi</taxon>
        <taxon>Dikarya</taxon>
        <taxon>Ascomycota</taxon>
        <taxon>Pezizomycotina</taxon>
        <taxon>Sordariomycetes</taxon>
        <taxon>Hypocreomycetidae</taxon>
        <taxon>Hypocreales</taxon>
        <taxon>Clavicipitaceae</taxon>
        <taxon>Metarhizium</taxon>
    </lineage>
</organism>
<dbReference type="PROSITE" id="PS51633">
    <property type="entry name" value="CXC"/>
    <property type="match status" value="1"/>
</dbReference>
<evidence type="ECO:0000256" key="3">
    <source>
        <dbReference type="ARBA" id="ARBA00022691"/>
    </source>
</evidence>
<dbReference type="Gene3D" id="2.170.270.10">
    <property type="entry name" value="SET domain"/>
    <property type="match status" value="1"/>
</dbReference>
<keyword evidence="1" id="KW-0489">Methyltransferase</keyword>
<dbReference type="Pfam" id="PF18600">
    <property type="entry name" value="Ezh2_MCSS_fung"/>
    <property type="match status" value="1"/>
</dbReference>